<proteinExistence type="predicted"/>
<accession>A0A1B6MK46</accession>
<gene>
    <name evidence="2" type="ORF">g.52136</name>
</gene>
<reference evidence="2" key="1">
    <citation type="submission" date="2015-11" db="EMBL/GenBank/DDBJ databases">
        <title>De novo transcriptome assembly of four potential Pierce s Disease insect vectors from Arizona vineyards.</title>
        <authorList>
            <person name="Tassone E.E."/>
        </authorList>
    </citation>
    <scope>NUCLEOTIDE SEQUENCE</scope>
</reference>
<feature type="region of interest" description="Disordered" evidence="1">
    <location>
        <begin position="69"/>
        <end position="89"/>
    </location>
</feature>
<feature type="compositionally biased region" description="Basic and acidic residues" evidence="1">
    <location>
        <begin position="69"/>
        <end position="82"/>
    </location>
</feature>
<evidence type="ECO:0000256" key="1">
    <source>
        <dbReference type="SAM" id="MobiDB-lite"/>
    </source>
</evidence>
<organism evidence="2">
    <name type="scientific">Graphocephala atropunctata</name>
    <dbReference type="NCBI Taxonomy" id="36148"/>
    <lineage>
        <taxon>Eukaryota</taxon>
        <taxon>Metazoa</taxon>
        <taxon>Ecdysozoa</taxon>
        <taxon>Arthropoda</taxon>
        <taxon>Hexapoda</taxon>
        <taxon>Insecta</taxon>
        <taxon>Pterygota</taxon>
        <taxon>Neoptera</taxon>
        <taxon>Paraneoptera</taxon>
        <taxon>Hemiptera</taxon>
        <taxon>Auchenorrhyncha</taxon>
        <taxon>Membracoidea</taxon>
        <taxon>Cicadellidae</taxon>
        <taxon>Cicadellinae</taxon>
        <taxon>Cicadellini</taxon>
        <taxon>Graphocephala</taxon>
    </lineage>
</organism>
<evidence type="ECO:0000313" key="2">
    <source>
        <dbReference type="EMBL" id="JAT36330.1"/>
    </source>
</evidence>
<feature type="non-terminal residue" evidence="2">
    <location>
        <position position="1"/>
    </location>
</feature>
<dbReference type="AlphaFoldDB" id="A0A1B6MK46"/>
<dbReference type="EMBL" id="GEBQ01003647">
    <property type="protein sequence ID" value="JAT36330.1"/>
    <property type="molecule type" value="Transcribed_RNA"/>
</dbReference>
<sequence>EIDFNIAEEFAYKPNENVNLELKCNFLPTIDLSTTDVSTANTNTKEIPPPIIHWTLHNTETIEPHCTLSRDSHKDTEQDKLQDPVGITTDKVPDSLHPLQQIIRLIHSSNANICASIKDLETNTNSTNASIKDLEAKTNSSNTNICANIKHLETKQDELNTKFTTNINNLKTELKIELIHIFEER</sequence>
<feature type="non-terminal residue" evidence="2">
    <location>
        <position position="185"/>
    </location>
</feature>
<name>A0A1B6MK46_9HEMI</name>
<protein>
    <submittedName>
        <fullName evidence="2">Uncharacterized protein</fullName>
    </submittedName>
</protein>